<reference evidence="3 4" key="1">
    <citation type="submission" date="2019-02" db="EMBL/GenBank/DDBJ databases">
        <title>Deep-cultivation of Planctomycetes and their phenomic and genomic characterization uncovers novel biology.</title>
        <authorList>
            <person name="Wiegand S."/>
            <person name="Jogler M."/>
            <person name="Boedeker C."/>
            <person name="Pinto D."/>
            <person name="Vollmers J."/>
            <person name="Rivas-Marin E."/>
            <person name="Kohn T."/>
            <person name="Peeters S.H."/>
            <person name="Heuer A."/>
            <person name="Rast P."/>
            <person name="Oberbeckmann S."/>
            <person name="Bunk B."/>
            <person name="Jeske O."/>
            <person name="Meyerdierks A."/>
            <person name="Storesund J.E."/>
            <person name="Kallscheuer N."/>
            <person name="Luecker S."/>
            <person name="Lage O.M."/>
            <person name="Pohl T."/>
            <person name="Merkel B.J."/>
            <person name="Hornburger P."/>
            <person name="Mueller R.-W."/>
            <person name="Bruemmer F."/>
            <person name="Labrenz M."/>
            <person name="Spormann A.M."/>
            <person name="Op Den Camp H."/>
            <person name="Overmann J."/>
            <person name="Amann R."/>
            <person name="Jetten M.S.M."/>
            <person name="Mascher T."/>
            <person name="Medema M.H."/>
            <person name="Devos D.P."/>
            <person name="Kaster A.-K."/>
            <person name="Ovreas L."/>
            <person name="Rohde M."/>
            <person name="Galperin M.Y."/>
            <person name="Jogler C."/>
        </authorList>
    </citation>
    <scope>NUCLEOTIDE SEQUENCE [LARGE SCALE GENOMIC DNA]</scope>
    <source>
        <strain evidence="3 4">V7</strain>
    </source>
</reference>
<dbReference type="PROSITE" id="PS51318">
    <property type="entry name" value="TAT"/>
    <property type="match status" value="1"/>
</dbReference>
<dbReference type="EC" id="1.-.-.-" evidence="3"/>
<dbReference type="Pfam" id="PF01408">
    <property type="entry name" value="GFO_IDH_MocA"/>
    <property type="match status" value="1"/>
</dbReference>
<feature type="domain" description="Gfo/Idh/MocA-like oxidoreductase N-terminal" evidence="1">
    <location>
        <begin position="41"/>
        <end position="158"/>
    </location>
</feature>
<name>A0A5C6FTS0_9PLAN</name>
<dbReference type="SUPFAM" id="SSF51735">
    <property type="entry name" value="NAD(P)-binding Rossmann-fold domains"/>
    <property type="match status" value="1"/>
</dbReference>
<organism evidence="3 4">
    <name type="scientific">Crateriforma conspicua</name>
    <dbReference type="NCBI Taxonomy" id="2527996"/>
    <lineage>
        <taxon>Bacteria</taxon>
        <taxon>Pseudomonadati</taxon>
        <taxon>Planctomycetota</taxon>
        <taxon>Planctomycetia</taxon>
        <taxon>Planctomycetales</taxon>
        <taxon>Planctomycetaceae</taxon>
        <taxon>Crateriforma</taxon>
    </lineage>
</organism>
<dbReference type="InterPro" id="IPR050463">
    <property type="entry name" value="Gfo/Idh/MocA_oxidrdct_glycsds"/>
</dbReference>
<dbReference type="OrthoDB" id="9788246at2"/>
<dbReference type="GO" id="GO:0000166">
    <property type="term" value="F:nucleotide binding"/>
    <property type="evidence" value="ECO:0007669"/>
    <property type="project" value="InterPro"/>
</dbReference>
<protein>
    <submittedName>
        <fullName evidence="3">Putative oxidoreductase YcjS</fullName>
        <ecNumber evidence="3">1.-.-.-</ecNumber>
    </submittedName>
</protein>
<feature type="domain" description="Gfo/Idh/MocA-like oxidoreductase bacterial type C-terminal" evidence="2">
    <location>
        <begin position="198"/>
        <end position="323"/>
    </location>
</feature>
<dbReference type="SUPFAM" id="SSF55347">
    <property type="entry name" value="Glyceraldehyde-3-phosphate dehydrogenase-like, C-terminal domain"/>
    <property type="match status" value="1"/>
</dbReference>
<dbReference type="GO" id="GO:0016491">
    <property type="term" value="F:oxidoreductase activity"/>
    <property type="evidence" value="ECO:0007669"/>
    <property type="project" value="UniProtKB-KW"/>
</dbReference>
<dbReference type="InterPro" id="IPR043906">
    <property type="entry name" value="Gfo/Idh/MocA_OxRdtase_bact_C"/>
</dbReference>
<evidence type="ECO:0000259" key="1">
    <source>
        <dbReference type="Pfam" id="PF01408"/>
    </source>
</evidence>
<accession>A0A5C6FTS0</accession>
<evidence type="ECO:0000313" key="3">
    <source>
        <dbReference type="EMBL" id="TWU64593.1"/>
    </source>
</evidence>
<sequence>MKTITRRRFVQTTTVSAAGSVLSPGPVWGLNPKAVGANERVRVAMIGCGERGNQLTDCMPDGCQIIATADAYLPRAKKLADRLTGDIPAFADYRELIDRVGLDGVMIASTGHHHVLPAMLACQAGMDVYIEKPMSNDFAEGRALVNAARHYDRVVQVGTQQRTMEFDRFACELIRDGGIGEVKVVECVNYGSSKPYPKDGLPEQPIPKGLDWDAWLGCAPFRPYNQRLRVRDDGEKGAWQAWREYHVGGIGGMGAHAYDMVQYALGMDDTGPVELWPNGVDEAGILRIDFRYANGVEVRLRYSSKRPYRGPRLGGVFVGSKCKMEINRNKFVTNPVDFVKDPPPAELAAQWEGDGHVARGHIQNWLDAIKTRTRPNADVEIGHRTSTVYHLIGITRELNRRLRWDPVAERFPDDAEANALLQLPRRQGWELPSLS</sequence>
<dbReference type="InterPro" id="IPR006311">
    <property type="entry name" value="TAT_signal"/>
</dbReference>
<dbReference type="PANTHER" id="PTHR43818:SF5">
    <property type="entry name" value="OXIDOREDUCTASE FAMILY PROTEIN"/>
    <property type="match status" value="1"/>
</dbReference>
<gene>
    <name evidence="3" type="primary">ycjS_1</name>
    <name evidence="3" type="ORF">V7x_01370</name>
</gene>
<comment type="caution">
    <text evidence="3">The sequence shown here is derived from an EMBL/GenBank/DDBJ whole genome shotgun (WGS) entry which is preliminary data.</text>
</comment>
<dbReference type="EMBL" id="SJPZ01000001">
    <property type="protein sequence ID" value="TWU64593.1"/>
    <property type="molecule type" value="Genomic_DNA"/>
</dbReference>
<feature type="domain" description="Gfo/Idh/MocA-like oxidoreductase bacterial type C-terminal" evidence="2">
    <location>
        <begin position="361"/>
        <end position="430"/>
    </location>
</feature>
<dbReference type="AlphaFoldDB" id="A0A5C6FTS0"/>
<dbReference type="InterPro" id="IPR000683">
    <property type="entry name" value="Gfo/Idh/MocA-like_OxRdtase_N"/>
</dbReference>
<proteinExistence type="predicted"/>
<dbReference type="Pfam" id="PF19051">
    <property type="entry name" value="GFO_IDH_MocA_C2"/>
    <property type="match status" value="2"/>
</dbReference>
<dbReference type="InterPro" id="IPR036291">
    <property type="entry name" value="NAD(P)-bd_dom_sf"/>
</dbReference>
<evidence type="ECO:0000259" key="2">
    <source>
        <dbReference type="Pfam" id="PF19051"/>
    </source>
</evidence>
<dbReference type="Proteomes" id="UP000316476">
    <property type="component" value="Unassembled WGS sequence"/>
</dbReference>
<dbReference type="PANTHER" id="PTHR43818">
    <property type="entry name" value="BCDNA.GH03377"/>
    <property type="match status" value="1"/>
</dbReference>
<dbReference type="Gene3D" id="3.40.50.720">
    <property type="entry name" value="NAD(P)-binding Rossmann-like Domain"/>
    <property type="match status" value="1"/>
</dbReference>
<dbReference type="RefSeq" id="WP_146410248.1">
    <property type="nucleotide sequence ID" value="NZ_SJPZ01000001.1"/>
</dbReference>
<keyword evidence="3" id="KW-0560">Oxidoreductase</keyword>
<dbReference type="Gene3D" id="3.30.360.10">
    <property type="entry name" value="Dihydrodipicolinate Reductase, domain 2"/>
    <property type="match status" value="1"/>
</dbReference>
<evidence type="ECO:0000313" key="4">
    <source>
        <dbReference type="Proteomes" id="UP000316476"/>
    </source>
</evidence>